<dbReference type="InterPro" id="IPR036875">
    <property type="entry name" value="Znf_CCHC_sf"/>
</dbReference>
<keyword evidence="6" id="KW-0479">Metal-binding</keyword>
<gene>
    <name evidence="5" type="primary">TIF35</name>
    <name evidence="10" type="ORF">DAPK24_043360</name>
</gene>
<evidence type="ECO:0000256" key="1">
    <source>
        <dbReference type="ARBA" id="ARBA00022490"/>
    </source>
</evidence>
<dbReference type="SMART" id="SM00360">
    <property type="entry name" value="RRM"/>
    <property type="match status" value="1"/>
</dbReference>
<accession>A0AAV5R936</accession>
<keyword evidence="6" id="KW-0863">Zinc-finger</keyword>
<evidence type="ECO:0000313" key="11">
    <source>
        <dbReference type="Proteomes" id="UP001378960"/>
    </source>
</evidence>
<comment type="subunit">
    <text evidence="5">Component of the eukaryotic translation initiation factor 3 (eIF-3) complex.</text>
</comment>
<dbReference type="GO" id="GO:0005852">
    <property type="term" value="C:eukaryotic translation initiation factor 3 complex"/>
    <property type="evidence" value="ECO:0007669"/>
    <property type="project" value="UniProtKB-UniRule"/>
</dbReference>
<name>A0AAV5R936_PICKL</name>
<dbReference type="InterPro" id="IPR024675">
    <property type="entry name" value="eIF3g_N"/>
</dbReference>
<evidence type="ECO:0000259" key="8">
    <source>
        <dbReference type="PROSITE" id="PS50102"/>
    </source>
</evidence>
<evidence type="ECO:0000256" key="6">
    <source>
        <dbReference type="PROSITE-ProRule" id="PRU00047"/>
    </source>
</evidence>
<evidence type="ECO:0000313" key="10">
    <source>
        <dbReference type="EMBL" id="GMM47738.1"/>
    </source>
</evidence>
<dbReference type="Proteomes" id="UP001378960">
    <property type="component" value="Unassembled WGS sequence"/>
</dbReference>
<evidence type="ECO:0000256" key="2">
    <source>
        <dbReference type="ARBA" id="ARBA00022540"/>
    </source>
</evidence>
<comment type="similarity">
    <text evidence="5">Belongs to the eIF-3 subunit G family.</text>
</comment>
<dbReference type="Gene3D" id="3.30.70.330">
    <property type="match status" value="1"/>
</dbReference>
<keyword evidence="11" id="KW-1185">Reference proteome</keyword>
<dbReference type="CDD" id="cd12933">
    <property type="entry name" value="eIF3G"/>
    <property type="match status" value="1"/>
</dbReference>
<dbReference type="GO" id="GO:0033290">
    <property type="term" value="C:eukaryotic 48S preinitiation complex"/>
    <property type="evidence" value="ECO:0007669"/>
    <property type="project" value="UniProtKB-UniRule"/>
</dbReference>
<comment type="function">
    <text evidence="5">RNA-binding component of the eukaryotic translation initiation factor 3 (eIF-3) complex, which is involved in protein synthesis of a specialized repertoire of mRNAs and, together with other initiation factors, stimulates binding of mRNA and methionyl-tRNAi to the 40S ribosome. The eIF-3 complex specifically targets and initiates translation of a subset of mRNAs involved in cell proliferation. This subunit can bind 18S rRNA.</text>
</comment>
<keyword evidence="2 5" id="KW-0396">Initiation factor</keyword>
<dbReference type="GO" id="GO:0001732">
    <property type="term" value="P:formation of cytoplasmic translation initiation complex"/>
    <property type="evidence" value="ECO:0007669"/>
    <property type="project" value="UniProtKB-UniRule"/>
</dbReference>
<reference evidence="10 11" key="1">
    <citation type="journal article" date="2023" name="Elife">
        <title>Identification of key yeast species and microbe-microbe interactions impacting larval growth of Drosophila in the wild.</title>
        <authorList>
            <person name="Mure A."/>
            <person name="Sugiura Y."/>
            <person name="Maeda R."/>
            <person name="Honda K."/>
            <person name="Sakurai N."/>
            <person name="Takahashi Y."/>
            <person name="Watada M."/>
            <person name="Katoh T."/>
            <person name="Gotoh A."/>
            <person name="Gotoh Y."/>
            <person name="Taniguchi I."/>
            <person name="Nakamura K."/>
            <person name="Hayashi T."/>
            <person name="Katayama T."/>
            <person name="Uemura T."/>
            <person name="Hattori Y."/>
        </authorList>
    </citation>
    <scope>NUCLEOTIDE SEQUENCE [LARGE SCALE GENOMIC DNA]</scope>
    <source>
        <strain evidence="10 11">PK-24</strain>
    </source>
</reference>
<feature type="domain" description="RRM" evidence="8">
    <location>
        <begin position="182"/>
        <end position="260"/>
    </location>
</feature>
<dbReference type="InterPro" id="IPR035979">
    <property type="entry name" value="RBD_domain_sf"/>
</dbReference>
<dbReference type="GO" id="GO:0008270">
    <property type="term" value="F:zinc ion binding"/>
    <property type="evidence" value="ECO:0007669"/>
    <property type="project" value="UniProtKB-KW"/>
</dbReference>
<dbReference type="PROSITE" id="PS50102">
    <property type="entry name" value="RRM"/>
    <property type="match status" value="1"/>
</dbReference>
<evidence type="ECO:0000256" key="7">
    <source>
        <dbReference type="PROSITE-ProRule" id="PRU00176"/>
    </source>
</evidence>
<comment type="caution">
    <text evidence="10">The sequence shown here is derived from an EMBL/GenBank/DDBJ whole genome shotgun (WGS) entry which is preliminary data.</text>
</comment>
<dbReference type="Pfam" id="PF00076">
    <property type="entry name" value="RRM_1"/>
    <property type="match status" value="1"/>
</dbReference>
<keyword evidence="3 7" id="KW-0694">RNA-binding</keyword>
<dbReference type="PANTHER" id="PTHR10352">
    <property type="entry name" value="EUKARYOTIC TRANSLATION INITIATION FACTOR 3 SUBUNIT G"/>
    <property type="match status" value="1"/>
</dbReference>
<dbReference type="PROSITE" id="PS50158">
    <property type="entry name" value="ZF_CCHC"/>
    <property type="match status" value="1"/>
</dbReference>
<dbReference type="SUPFAM" id="SSF57756">
    <property type="entry name" value="Retrovirus zinc finger-like domains"/>
    <property type="match status" value="1"/>
</dbReference>
<dbReference type="InterPro" id="IPR000504">
    <property type="entry name" value="RRM_dom"/>
</dbReference>
<feature type="domain" description="CCHC-type" evidence="9">
    <location>
        <begin position="119"/>
        <end position="134"/>
    </location>
</feature>
<dbReference type="HAMAP" id="MF_03006">
    <property type="entry name" value="eIF3g"/>
    <property type="match status" value="1"/>
</dbReference>
<dbReference type="InterPro" id="IPR012677">
    <property type="entry name" value="Nucleotide-bd_a/b_plait_sf"/>
</dbReference>
<dbReference type="PIRSF" id="PIRSF037949">
    <property type="entry name" value="Transl_init_eIF-3_RNA-bind"/>
    <property type="match status" value="1"/>
</dbReference>
<dbReference type="AlphaFoldDB" id="A0AAV5R936"/>
<dbReference type="GO" id="GO:0003723">
    <property type="term" value="F:RNA binding"/>
    <property type="evidence" value="ECO:0007669"/>
    <property type="project" value="UniProtKB-UniRule"/>
</dbReference>
<keyword evidence="1 5" id="KW-0963">Cytoplasm</keyword>
<dbReference type="Pfam" id="PF12353">
    <property type="entry name" value="eIF3g"/>
    <property type="match status" value="1"/>
</dbReference>
<dbReference type="GO" id="GO:0016282">
    <property type="term" value="C:eukaryotic 43S preinitiation complex"/>
    <property type="evidence" value="ECO:0007669"/>
    <property type="project" value="UniProtKB-UniRule"/>
</dbReference>
<keyword evidence="6" id="KW-0862">Zinc</keyword>
<evidence type="ECO:0000256" key="5">
    <source>
        <dbReference type="HAMAP-Rule" id="MF_03006"/>
    </source>
</evidence>
<keyword evidence="4 5" id="KW-0648">Protein biosynthesis</keyword>
<organism evidence="10 11">
    <name type="scientific">Pichia kluyveri</name>
    <name type="common">Yeast</name>
    <dbReference type="NCBI Taxonomy" id="36015"/>
    <lineage>
        <taxon>Eukaryota</taxon>
        <taxon>Fungi</taxon>
        <taxon>Dikarya</taxon>
        <taxon>Ascomycota</taxon>
        <taxon>Saccharomycotina</taxon>
        <taxon>Pichiomycetes</taxon>
        <taxon>Pichiales</taxon>
        <taxon>Pichiaceae</taxon>
        <taxon>Pichia</taxon>
    </lineage>
</organism>
<dbReference type="InterPro" id="IPR001878">
    <property type="entry name" value="Znf_CCHC"/>
</dbReference>
<dbReference type="EMBL" id="BTGB01000009">
    <property type="protein sequence ID" value="GMM47738.1"/>
    <property type="molecule type" value="Genomic_DNA"/>
</dbReference>
<evidence type="ECO:0000256" key="4">
    <source>
        <dbReference type="ARBA" id="ARBA00022917"/>
    </source>
</evidence>
<sequence length="262" mass="28921">MSFTNWVDAGTELPAPQVIDNNDGTKTVISYRYNDQKKKIKVTQKIKLIETTETVNPLVAKRMKWSRFGLEKDNKNIGPATTTTKILEPVTLILSTTWKADEEKEQQLAKKNTARSVMKCRFCGNSGHYSAKCPYKDTFGVDGLPKSEVPAASDKPSGFGAKYVPSGLRAGANGLKPVNEVPALRFTNLNSNVDTQTLQQLVSKFGPYERVSVLKNRDTGEPMGVAFVNMLTKKDAEAVMEGLNGKGLFNMIISVEWAKPKK</sequence>
<proteinExistence type="inferred from homology"/>
<evidence type="ECO:0000256" key="3">
    <source>
        <dbReference type="ARBA" id="ARBA00022884"/>
    </source>
</evidence>
<dbReference type="InterPro" id="IPR017334">
    <property type="entry name" value="eIF3_g"/>
</dbReference>
<dbReference type="SUPFAM" id="SSF54928">
    <property type="entry name" value="RNA-binding domain, RBD"/>
    <property type="match status" value="1"/>
</dbReference>
<dbReference type="GO" id="GO:0003743">
    <property type="term" value="F:translation initiation factor activity"/>
    <property type="evidence" value="ECO:0007669"/>
    <property type="project" value="UniProtKB-UniRule"/>
</dbReference>
<comment type="subcellular location">
    <subcellularLocation>
        <location evidence="5">Cytoplasm</location>
    </subcellularLocation>
</comment>
<protein>
    <recommendedName>
        <fullName evidence="5">Eukaryotic translation initiation factor 3 subunit G</fullName>
        <shortName evidence="5">eIF3g</shortName>
    </recommendedName>
    <alternativeName>
        <fullName evidence="5">Eukaryotic translation initiation factor 3 RNA-binding subunit</fullName>
        <shortName evidence="5">eIF-3 RNA-binding subunit</shortName>
    </alternativeName>
    <alternativeName>
        <fullName evidence="5">Translation initiation factor eIF3 p33 subunit homolog</fullName>
        <shortName evidence="5">eIF3 p33 homolog</shortName>
    </alternativeName>
</protein>
<evidence type="ECO:0000259" key="9">
    <source>
        <dbReference type="PROSITE" id="PS50158"/>
    </source>
</evidence>